<feature type="compositionally biased region" description="Polar residues" evidence="1">
    <location>
        <begin position="11"/>
        <end position="20"/>
    </location>
</feature>
<feature type="region of interest" description="Disordered" evidence="1">
    <location>
        <begin position="1"/>
        <end position="22"/>
    </location>
</feature>
<organism evidence="2">
    <name type="scientific">marine metagenome</name>
    <dbReference type="NCBI Taxonomy" id="408172"/>
    <lineage>
        <taxon>unclassified sequences</taxon>
        <taxon>metagenomes</taxon>
        <taxon>ecological metagenomes</taxon>
    </lineage>
</organism>
<gene>
    <name evidence="2" type="ORF">METZ01_LOCUS310466</name>
</gene>
<dbReference type="EMBL" id="UINC01098809">
    <property type="protein sequence ID" value="SVC57612.1"/>
    <property type="molecule type" value="Genomic_DNA"/>
</dbReference>
<evidence type="ECO:0000313" key="2">
    <source>
        <dbReference type="EMBL" id="SVC57612.1"/>
    </source>
</evidence>
<sequence>VCEIDHRAPTPNASPASGTPRTRAYEVTTLNPPQYFVGGIFYMSPSLATPSGVE</sequence>
<name>A0A382NCZ3_9ZZZZ</name>
<accession>A0A382NCZ3</accession>
<evidence type="ECO:0000256" key="1">
    <source>
        <dbReference type="SAM" id="MobiDB-lite"/>
    </source>
</evidence>
<dbReference type="AlphaFoldDB" id="A0A382NCZ3"/>
<feature type="non-terminal residue" evidence="2">
    <location>
        <position position="1"/>
    </location>
</feature>
<proteinExistence type="predicted"/>
<protein>
    <submittedName>
        <fullName evidence="2">Uncharacterized protein</fullName>
    </submittedName>
</protein>
<reference evidence="2" key="1">
    <citation type="submission" date="2018-05" db="EMBL/GenBank/DDBJ databases">
        <authorList>
            <person name="Lanie J.A."/>
            <person name="Ng W.-L."/>
            <person name="Kazmierczak K.M."/>
            <person name="Andrzejewski T.M."/>
            <person name="Davidsen T.M."/>
            <person name="Wayne K.J."/>
            <person name="Tettelin H."/>
            <person name="Glass J.I."/>
            <person name="Rusch D."/>
            <person name="Podicherti R."/>
            <person name="Tsui H.-C.T."/>
            <person name="Winkler M.E."/>
        </authorList>
    </citation>
    <scope>NUCLEOTIDE SEQUENCE</scope>
</reference>